<sequence>MQPAGATVLSMVLTSALELDLLEIISKNVALPRETCKGFQGFFRLMLVPGGGIEVTFRNPYDCLQAPTHHGNPLCIEHIGGDMSLNIPKADDIFMKVKVLASKASKLSAEPMVLTSWSSSRRYEPFKYKYPWNIFFSFFFCVQVFFYISNVILFCMCCLSGL</sequence>
<proteinExistence type="predicted"/>
<keyword evidence="1" id="KW-0812">Transmembrane</keyword>
<evidence type="ECO:0000313" key="4">
    <source>
        <dbReference type="Proteomes" id="UP000886595"/>
    </source>
</evidence>
<reference evidence="3 4" key="1">
    <citation type="submission" date="2020-02" db="EMBL/GenBank/DDBJ databases">
        <authorList>
            <person name="Ma Q."/>
            <person name="Huang Y."/>
            <person name="Song X."/>
            <person name="Pei D."/>
        </authorList>
    </citation>
    <scope>NUCLEOTIDE SEQUENCE [LARGE SCALE GENOMIC DNA]</scope>
    <source>
        <strain evidence="3">Sxm20200214</strain>
        <tissue evidence="3">Leaf</tissue>
    </source>
</reference>
<comment type="caution">
    <text evidence="3">The sequence shown here is derived from an EMBL/GenBank/DDBJ whole genome shotgun (WGS) entry which is preliminary data.</text>
</comment>
<keyword evidence="2" id="KW-0732">Signal</keyword>
<feature type="chain" id="PRO_5036484592" evidence="2">
    <location>
        <begin position="19"/>
        <end position="162"/>
    </location>
</feature>
<name>A0A8X7PBT1_BRACI</name>
<dbReference type="Proteomes" id="UP000886595">
    <property type="component" value="Unassembled WGS sequence"/>
</dbReference>
<evidence type="ECO:0000256" key="1">
    <source>
        <dbReference type="SAM" id="Phobius"/>
    </source>
</evidence>
<organism evidence="3 4">
    <name type="scientific">Brassica carinata</name>
    <name type="common">Ethiopian mustard</name>
    <name type="synonym">Abyssinian cabbage</name>
    <dbReference type="NCBI Taxonomy" id="52824"/>
    <lineage>
        <taxon>Eukaryota</taxon>
        <taxon>Viridiplantae</taxon>
        <taxon>Streptophyta</taxon>
        <taxon>Embryophyta</taxon>
        <taxon>Tracheophyta</taxon>
        <taxon>Spermatophyta</taxon>
        <taxon>Magnoliopsida</taxon>
        <taxon>eudicotyledons</taxon>
        <taxon>Gunneridae</taxon>
        <taxon>Pentapetalae</taxon>
        <taxon>rosids</taxon>
        <taxon>malvids</taxon>
        <taxon>Brassicales</taxon>
        <taxon>Brassicaceae</taxon>
        <taxon>Brassiceae</taxon>
        <taxon>Brassica</taxon>
    </lineage>
</organism>
<feature type="signal peptide" evidence="2">
    <location>
        <begin position="1"/>
        <end position="18"/>
    </location>
</feature>
<keyword evidence="1" id="KW-0472">Membrane</keyword>
<dbReference type="AlphaFoldDB" id="A0A8X7PBT1"/>
<keyword evidence="1" id="KW-1133">Transmembrane helix</keyword>
<accession>A0A8X7PBT1</accession>
<keyword evidence="4" id="KW-1185">Reference proteome</keyword>
<dbReference type="OrthoDB" id="10504060at2759"/>
<evidence type="ECO:0000256" key="2">
    <source>
        <dbReference type="SAM" id="SignalP"/>
    </source>
</evidence>
<protein>
    <submittedName>
        <fullName evidence="3">Uncharacterized protein</fullName>
    </submittedName>
</protein>
<feature type="transmembrane region" description="Helical" evidence="1">
    <location>
        <begin position="130"/>
        <end position="148"/>
    </location>
</feature>
<evidence type="ECO:0000313" key="3">
    <source>
        <dbReference type="EMBL" id="KAG2248395.1"/>
    </source>
</evidence>
<gene>
    <name evidence="3" type="ORF">Bca52824_088023</name>
</gene>
<dbReference type="EMBL" id="JAAMPC010000017">
    <property type="protein sequence ID" value="KAG2248395.1"/>
    <property type="molecule type" value="Genomic_DNA"/>
</dbReference>